<evidence type="ECO:0000256" key="2">
    <source>
        <dbReference type="SAM" id="SignalP"/>
    </source>
</evidence>
<comment type="caution">
    <text evidence="4">The sequence shown here is derived from an EMBL/GenBank/DDBJ whole genome shotgun (WGS) entry which is preliminary data.</text>
</comment>
<sequence length="669" mass="74263">MTIRNNNTRSRKAWSASKLTIKSIALSTLLITGVQSTVQAQDAPFTKPSWWFGAAAGANFNFYNGSTQKLNAQLTPPVAFHEGNGIGLFAAPLIEYRRPESRWGLMLQTGYDSRRGTFDQQITPCDCPVGLSTKLSYITVEPSLRFAPFKASGFYLMGGPRLAFNVKKEFRYELGVNPAYPDQEKNPVVNGDLSDVKERLLSMQVGAGYDIPLNSQDNRNQLVLSPFVTYQPYFGQSPRSIETMTVNTLRVGAALKFGRGKVNTPAVVNNVQFSVNSPTNITADRRVRETFPLRNYVFFNQGSTAIPDRYVLLEKDQVKDFKEDQLEVFTPKTLSGRSEREMTVYYNVLNILGDRMGKNPAATITLVGSSENGPQEGKVMAETVKSYLVNTFNIEASRITVEGRNKPKLPSEQPGGTKELDLLREGDRRVSIESNSPALLMEFQSGPEAALKPVEITAIQEAPLDSYVTFTTAGSTEAYTSWSMELTDDKGTVQNFGPYMQETVSIPGKSILGSRPKGTYLVTMLGTKEDGTIEKKEATVNMVLWTPAKDEEGQRYSVLYEFNDSKAISTYEKYLTEIVTPKIPKGGKVIIHGHTDIIGDETNNRNLSLARANDVKRIIESSLAKAGRTDVTFEVQGFGEDQNLAPFNNKFPEERFYNRTVIIDIVPGK</sequence>
<accession>A0A3D8L6R6</accession>
<dbReference type="InterPro" id="IPR006665">
    <property type="entry name" value="OmpA-like"/>
</dbReference>
<organism evidence="4 5">
    <name type="scientific">Pontibacter diazotrophicus</name>
    <dbReference type="NCBI Taxonomy" id="1400979"/>
    <lineage>
        <taxon>Bacteria</taxon>
        <taxon>Pseudomonadati</taxon>
        <taxon>Bacteroidota</taxon>
        <taxon>Cytophagia</taxon>
        <taxon>Cytophagales</taxon>
        <taxon>Hymenobacteraceae</taxon>
        <taxon>Pontibacter</taxon>
    </lineage>
</organism>
<evidence type="ECO:0000313" key="5">
    <source>
        <dbReference type="Proteomes" id="UP000256708"/>
    </source>
</evidence>
<dbReference type="Pfam" id="PF13568">
    <property type="entry name" value="OMP_b-brl_2"/>
    <property type="match status" value="1"/>
</dbReference>
<keyword evidence="5" id="KW-1185">Reference proteome</keyword>
<dbReference type="InterPro" id="IPR036737">
    <property type="entry name" value="OmpA-like_sf"/>
</dbReference>
<evidence type="ECO:0000259" key="3">
    <source>
        <dbReference type="PROSITE" id="PS51123"/>
    </source>
</evidence>
<dbReference type="Proteomes" id="UP000256708">
    <property type="component" value="Unassembled WGS sequence"/>
</dbReference>
<keyword evidence="4" id="KW-0282">Flagellum</keyword>
<dbReference type="PROSITE" id="PS51123">
    <property type="entry name" value="OMPA_2"/>
    <property type="match status" value="1"/>
</dbReference>
<dbReference type="GO" id="GO:0016020">
    <property type="term" value="C:membrane"/>
    <property type="evidence" value="ECO:0007669"/>
    <property type="project" value="UniProtKB-UniRule"/>
</dbReference>
<evidence type="ECO:0000313" key="4">
    <source>
        <dbReference type="EMBL" id="RDV13081.1"/>
    </source>
</evidence>
<keyword evidence="4" id="KW-0969">Cilium</keyword>
<dbReference type="PANTHER" id="PTHR30329">
    <property type="entry name" value="STATOR ELEMENT OF FLAGELLAR MOTOR COMPLEX"/>
    <property type="match status" value="1"/>
</dbReference>
<keyword evidence="4" id="KW-0966">Cell projection</keyword>
<feature type="signal peptide" evidence="2">
    <location>
        <begin position="1"/>
        <end position="40"/>
    </location>
</feature>
<feature type="chain" id="PRO_5017656076" evidence="2">
    <location>
        <begin position="41"/>
        <end position="669"/>
    </location>
</feature>
<protein>
    <submittedName>
        <fullName evidence="4">Flagellar motor protein MotB</fullName>
    </submittedName>
</protein>
<dbReference type="InterPro" id="IPR025665">
    <property type="entry name" value="Beta-barrel_OMP_2"/>
</dbReference>
<reference evidence="5" key="1">
    <citation type="submission" date="2018-08" db="EMBL/GenBank/DDBJ databases">
        <authorList>
            <person name="Liu Z.-W."/>
            <person name="Du Z.-J."/>
        </authorList>
    </citation>
    <scope>NUCLEOTIDE SEQUENCE [LARGE SCALE GENOMIC DNA]</scope>
    <source>
        <strain evidence="5">H4X</strain>
    </source>
</reference>
<name>A0A3D8L6R6_9BACT</name>
<dbReference type="SUPFAM" id="SSF103088">
    <property type="entry name" value="OmpA-like"/>
    <property type="match status" value="1"/>
</dbReference>
<dbReference type="Gene3D" id="3.30.1330.60">
    <property type="entry name" value="OmpA-like domain"/>
    <property type="match status" value="1"/>
</dbReference>
<dbReference type="OrthoDB" id="9805566at2"/>
<evidence type="ECO:0000256" key="1">
    <source>
        <dbReference type="PROSITE-ProRule" id="PRU00473"/>
    </source>
</evidence>
<dbReference type="InterPro" id="IPR050330">
    <property type="entry name" value="Bact_OuterMem_StrucFunc"/>
</dbReference>
<dbReference type="CDD" id="cd07185">
    <property type="entry name" value="OmpA_C-like"/>
    <property type="match status" value="1"/>
</dbReference>
<proteinExistence type="predicted"/>
<dbReference type="EMBL" id="QRGR01000029">
    <property type="protein sequence ID" value="RDV13081.1"/>
    <property type="molecule type" value="Genomic_DNA"/>
</dbReference>
<feature type="domain" description="OmpA-like" evidence="3">
    <location>
        <begin position="547"/>
        <end position="669"/>
    </location>
</feature>
<dbReference type="AlphaFoldDB" id="A0A3D8L6R6"/>
<gene>
    <name evidence="4" type="ORF">DXT99_21540</name>
</gene>
<keyword evidence="2" id="KW-0732">Signal</keyword>
<dbReference type="RefSeq" id="WP_115567657.1">
    <property type="nucleotide sequence ID" value="NZ_QRGR01000029.1"/>
</dbReference>
<dbReference type="PANTHER" id="PTHR30329:SF20">
    <property type="entry name" value="EXPORTED PROTEIN"/>
    <property type="match status" value="1"/>
</dbReference>
<keyword evidence="1" id="KW-0472">Membrane</keyword>